<organism evidence="2 3">
    <name type="scientific">Vermiconidia calcicola</name>
    <dbReference type="NCBI Taxonomy" id="1690605"/>
    <lineage>
        <taxon>Eukaryota</taxon>
        <taxon>Fungi</taxon>
        <taxon>Dikarya</taxon>
        <taxon>Ascomycota</taxon>
        <taxon>Pezizomycotina</taxon>
        <taxon>Dothideomycetes</taxon>
        <taxon>Dothideomycetidae</taxon>
        <taxon>Mycosphaerellales</taxon>
        <taxon>Extremaceae</taxon>
        <taxon>Vermiconidia</taxon>
    </lineage>
</organism>
<keyword evidence="3" id="KW-1185">Reference proteome</keyword>
<proteinExistence type="predicted"/>
<dbReference type="EMBL" id="JAXLQG010000026">
    <property type="protein sequence ID" value="KAK5528486.1"/>
    <property type="molecule type" value="Genomic_DNA"/>
</dbReference>
<evidence type="ECO:0000313" key="3">
    <source>
        <dbReference type="Proteomes" id="UP001345827"/>
    </source>
</evidence>
<comment type="caution">
    <text evidence="2">The sequence shown here is derived from an EMBL/GenBank/DDBJ whole genome shotgun (WGS) entry which is preliminary data.</text>
</comment>
<name>A0AAV9PWT8_9PEZI</name>
<sequence>MSPNTRNTNSAVDSWRNFTIECAALFVTGVLMTGLVILYVWAWRNRCRGCKICHEYHGMDTDEQDDHVFEDAEFAYDAKAAIGEERLIALEPGGCHLFQMVIVQVVCFRNQSMALEAYMMLVQEQEGPNGSETLIRRTRKSRN</sequence>
<accession>A0AAV9PWT8</accession>
<protein>
    <submittedName>
        <fullName evidence="2">Uncharacterized protein</fullName>
    </submittedName>
</protein>
<evidence type="ECO:0000313" key="2">
    <source>
        <dbReference type="EMBL" id="KAK5528486.1"/>
    </source>
</evidence>
<evidence type="ECO:0000256" key="1">
    <source>
        <dbReference type="SAM" id="Phobius"/>
    </source>
</evidence>
<gene>
    <name evidence="2" type="ORF">LTR25_010485</name>
</gene>
<keyword evidence="1" id="KW-0472">Membrane</keyword>
<feature type="transmembrane region" description="Helical" evidence="1">
    <location>
        <begin position="23"/>
        <end position="42"/>
    </location>
</feature>
<keyword evidence="1" id="KW-0812">Transmembrane</keyword>
<reference evidence="2 3" key="1">
    <citation type="submission" date="2023-06" db="EMBL/GenBank/DDBJ databases">
        <title>Black Yeasts Isolated from many extreme environments.</title>
        <authorList>
            <person name="Coleine C."/>
            <person name="Stajich J.E."/>
            <person name="Selbmann L."/>
        </authorList>
    </citation>
    <scope>NUCLEOTIDE SEQUENCE [LARGE SCALE GENOMIC DNA]</scope>
    <source>
        <strain evidence="2 3">CCFEE 5887</strain>
    </source>
</reference>
<keyword evidence="1" id="KW-1133">Transmembrane helix</keyword>
<dbReference type="AlphaFoldDB" id="A0AAV9PWT8"/>
<dbReference type="Proteomes" id="UP001345827">
    <property type="component" value="Unassembled WGS sequence"/>
</dbReference>